<evidence type="ECO:0000313" key="10">
    <source>
        <dbReference type="Proteomes" id="UP000326789"/>
    </source>
</evidence>
<dbReference type="GO" id="GO:0005886">
    <property type="term" value="C:plasma membrane"/>
    <property type="evidence" value="ECO:0007669"/>
    <property type="project" value="UniProtKB-SubCell"/>
</dbReference>
<dbReference type="InterPro" id="IPR003838">
    <property type="entry name" value="ABC3_permease_C"/>
</dbReference>
<evidence type="ECO:0000259" key="7">
    <source>
        <dbReference type="Pfam" id="PF02687"/>
    </source>
</evidence>
<feature type="domain" description="ABC3 transporter permease C-terminal" evidence="7">
    <location>
        <begin position="292"/>
        <end position="410"/>
    </location>
</feature>
<dbReference type="EMBL" id="VWSE01000003">
    <property type="protein sequence ID" value="KAB0290720.1"/>
    <property type="molecule type" value="Genomic_DNA"/>
</dbReference>
<dbReference type="Pfam" id="PF12704">
    <property type="entry name" value="MacB_PCD"/>
    <property type="match status" value="1"/>
</dbReference>
<keyword evidence="3 6" id="KW-0812">Transmembrane</keyword>
<feature type="transmembrane region" description="Helical" evidence="6">
    <location>
        <begin position="334"/>
        <end position="367"/>
    </location>
</feature>
<keyword evidence="5 6" id="KW-0472">Membrane</keyword>
<keyword evidence="4 6" id="KW-1133">Transmembrane helix</keyword>
<comment type="caution">
    <text evidence="9">The sequence shown here is derived from an EMBL/GenBank/DDBJ whole genome shotgun (WGS) entry which is preliminary data.</text>
</comment>
<comment type="subcellular location">
    <subcellularLocation>
        <location evidence="1">Cell membrane</location>
        <topology evidence="1">Multi-pass membrane protein</topology>
    </subcellularLocation>
</comment>
<proteinExistence type="predicted"/>
<sequence length="419" mass="45841">MKVITHLALKSVLNRKATAILTILTVAVSVILLLGVERVRTEAKSSFANTISGTDLIVGGRSGQVNLLLYSVFRIGNATNNIDWKSYQEFSQHKAVKWAIPISLGDSHKGFRVMGTNHSYFEHYRYGSKQPLTLQEGREFNELFDVVIGADVAKQLDYEIGDQIILAHGISDVAFSRHDNLPFTIVGIIAPTGTPVDKTVHVSLEAIEAIHVGWESGANLGHTPDAETLKTYDFQPKQITAMMLGLNSKIQTFALQREINTYRQEPLSAIMPGIALHELWGMMAVAEQALLVVSGFVVVAGLLGMLSSLLTSLQERRREMAILRAMGARPRHVFGLLISEASALTFLGITLGVGLLFGLIAVVAPIVQQSYGINISISAITPHEWKLIMMVQIAGIIIGFIPAFRAYRQSLADGMTIRI</sequence>
<evidence type="ECO:0000313" key="9">
    <source>
        <dbReference type="EMBL" id="KAB0290720.1"/>
    </source>
</evidence>
<evidence type="ECO:0000259" key="8">
    <source>
        <dbReference type="Pfam" id="PF12704"/>
    </source>
</evidence>
<dbReference type="Proteomes" id="UP000326789">
    <property type="component" value="Unassembled WGS sequence"/>
</dbReference>
<evidence type="ECO:0000256" key="4">
    <source>
        <dbReference type="ARBA" id="ARBA00022989"/>
    </source>
</evidence>
<dbReference type="InterPro" id="IPR025857">
    <property type="entry name" value="MacB_PCD"/>
</dbReference>
<keyword evidence="2" id="KW-1003">Cell membrane</keyword>
<accession>A0A5N3R911</accession>
<evidence type="ECO:0000256" key="5">
    <source>
        <dbReference type="ARBA" id="ARBA00023136"/>
    </source>
</evidence>
<evidence type="ECO:0000256" key="1">
    <source>
        <dbReference type="ARBA" id="ARBA00004651"/>
    </source>
</evidence>
<dbReference type="AlphaFoldDB" id="A0A5N3R911"/>
<protein>
    <submittedName>
        <fullName evidence="9">ABC transporter permease</fullName>
    </submittedName>
</protein>
<dbReference type="Pfam" id="PF02687">
    <property type="entry name" value="FtsX"/>
    <property type="match status" value="1"/>
</dbReference>
<feature type="domain" description="MacB-like periplasmic core" evidence="8">
    <location>
        <begin position="20"/>
        <end position="209"/>
    </location>
</feature>
<reference evidence="9 10" key="1">
    <citation type="submission" date="2019-09" db="EMBL/GenBank/DDBJ databases">
        <title>Whole genome sequence of Vibrio fortis.</title>
        <authorList>
            <person name="Das S.K."/>
        </authorList>
    </citation>
    <scope>NUCLEOTIDE SEQUENCE [LARGE SCALE GENOMIC DNA]</scope>
    <source>
        <strain evidence="9 10">AN60</strain>
    </source>
</reference>
<feature type="transmembrane region" description="Helical" evidence="6">
    <location>
        <begin position="292"/>
        <end position="313"/>
    </location>
</feature>
<feature type="transmembrane region" description="Helical" evidence="6">
    <location>
        <begin position="387"/>
        <end position="407"/>
    </location>
</feature>
<feature type="transmembrane region" description="Helical" evidence="6">
    <location>
        <begin position="17"/>
        <end position="36"/>
    </location>
</feature>
<dbReference type="RefSeq" id="WP_150869350.1">
    <property type="nucleotide sequence ID" value="NZ_JATABQ010000006.1"/>
</dbReference>
<gene>
    <name evidence="9" type="ORF">F2P58_07580</name>
</gene>
<dbReference type="PANTHER" id="PTHR43738">
    <property type="entry name" value="ABC TRANSPORTER, MEMBRANE PROTEIN"/>
    <property type="match status" value="1"/>
</dbReference>
<organism evidence="9 10">
    <name type="scientific">Vibrio fortis</name>
    <dbReference type="NCBI Taxonomy" id="212667"/>
    <lineage>
        <taxon>Bacteria</taxon>
        <taxon>Pseudomonadati</taxon>
        <taxon>Pseudomonadota</taxon>
        <taxon>Gammaproteobacteria</taxon>
        <taxon>Vibrionales</taxon>
        <taxon>Vibrionaceae</taxon>
        <taxon>Vibrio</taxon>
    </lineage>
</organism>
<dbReference type="PANTHER" id="PTHR43738:SF2">
    <property type="entry name" value="ABC TRANSPORTER PERMEASE"/>
    <property type="match status" value="1"/>
</dbReference>
<evidence type="ECO:0000256" key="6">
    <source>
        <dbReference type="SAM" id="Phobius"/>
    </source>
</evidence>
<evidence type="ECO:0000256" key="3">
    <source>
        <dbReference type="ARBA" id="ARBA00022692"/>
    </source>
</evidence>
<name>A0A5N3R911_9VIBR</name>
<evidence type="ECO:0000256" key="2">
    <source>
        <dbReference type="ARBA" id="ARBA00022475"/>
    </source>
</evidence>
<dbReference type="InterPro" id="IPR051125">
    <property type="entry name" value="ABC-4/HrtB_transporter"/>
</dbReference>